<protein>
    <submittedName>
        <fullName evidence="9">Biopolymer transporter ExbD</fullName>
    </submittedName>
</protein>
<name>A0A934RV77_9BACT</name>
<dbReference type="RefSeq" id="WP_200353649.1">
    <property type="nucleotide sequence ID" value="NZ_JAENIL010000002.1"/>
</dbReference>
<keyword evidence="7" id="KW-0653">Protein transport</keyword>
<evidence type="ECO:0000256" key="3">
    <source>
        <dbReference type="ARBA" id="ARBA00022475"/>
    </source>
</evidence>
<evidence type="ECO:0000256" key="1">
    <source>
        <dbReference type="ARBA" id="ARBA00004162"/>
    </source>
</evidence>
<dbReference type="EMBL" id="JAENIL010000002">
    <property type="protein sequence ID" value="MBK1875431.1"/>
    <property type="molecule type" value="Genomic_DNA"/>
</dbReference>
<evidence type="ECO:0000256" key="6">
    <source>
        <dbReference type="ARBA" id="ARBA00023136"/>
    </source>
</evidence>
<dbReference type="PANTHER" id="PTHR30558:SF13">
    <property type="entry name" value="BIOPOLYMER TRANSPORT PROTEIN EXBD2"/>
    <property type="match status" value="1"/>
</dbReference>
<dbReference type="GO" id="GO:0005886">
    <property type="term" value="C:plasma membrane"/>
    <property type="evidence" value="ECO:0007669"/>
    <property type="project" value="UniProtKB-SubCell"/>
</dbReference>
<evidence type="ECO:0000256" key="8">
    <source>
        <dbReference type="SAM" id="Phobius"/>
    </source>
</evidence>
<sequence>MARRHRRSREETDINITPMLDVVFIMLIFFIVTTSFVKETGIEVNRPSAATAEKKERGNILIGIRETGEIYMNKQQIDIRAVRANVERSLAENPEGQVVIVADKGSKTGVFIEVMDQARLAGAVVSVAAEQQ</sequence>
<comment type="subcellular location">
    <subcellularLocation>
        <location evidence="1">Cell membrane</location>
        <topology evidence="1">Single-pass membrane protein</topology>
    </subcellularLocation>
    <subcellularLocation>
        <location evidence="7">Cell membrane</location>
        <topology evidence="7">Single-pass type II membrane protein</topology>
    </subcellularLocation>
</comment>
<dbReference type="GO" id="GO:0015031">
    <property type="term" value="P:protein transport"/>
    <property type="evidence" value="ECO:0007669"/>
    <property type="project" value="UniProtKB-KW"/>
</dbReference>
<comment type="similarity">
    <text evidence="2 7">Belongs to the ExbD/TolR family.</text>
</comment>
<dbReference type="GO" id="GO:0022857">
    <property type="term" value="F:transmembrane transporter activity"/>
    <property type="evidence" value="ECO:0007669"/>
    <property type="project" value="InterPro"/>
</dbReference>
<evidence type="ECO:0000256" key="7">
    <source>
        <dbReference type="RuleBase" id="RU003879"/>
    </source>
</evidence>
<evidence type="ECO:0000313" key="9">
    <source>
        <dbReference type="EMBL" id="MBK1875431.1"/>
    </source>
</evidence>
<reference evidence="9" key="1">
    <citation type="submission" date="2021-01" db="EMBL/GenBank/DDBJ databases">
        <title>Modified the classification status of verrucomicrobia.</title>
        <authorList>
            <person name="Feng X."/>
        </authorList>
    </citation>
    <scope>NUCLEOTIDE SEQUENCE</scope>
    <source>
        <strain evidence="9">KCTC 13126</strain>
    </source>
</reference>
<dbReference type="PANTHER" id="PTHR30558">
    <property type="entry name" value="EXBD MEMBRANE COMPONENT OF PMF-DRIVEN MACROMOLECULE IMPORT SYSTEM"/>
    <property type="match status" value="1"/>
</dbReference>
<comment type="caution">
    <text evidence="9">The sequence shown here is derived from an EMBL/GenBank/DDBJ whole genome shotgun (WGS) entry which is preliminary data.</text>
</comment>
<keyword evidence="7" id="KW-0813">Transport</keyword>
<keyword evidence="10" id="KW-1185">Reference proteome</keyword>
<evidence type="ECO:0000256" key="5">
    <source>
        <dbReference type="ARBA" id="ARBA00022989"/>
    </source>
</evidence>
<evidence type="ECO:0000313" key="10">
    <source>
        <dbReference type="Proteomes" id="UP000617628"/>
    </source>
</evidence>
<dbReference type="AlphaFoldDB" id="A0A934RV77"/>
<keyword evidence="6 8" id="KW-0472">Membrane</keyword>
<gene>
    <name evidence="9" type="ORF">JIN87_01055</name>
</gene>
<organism evidence="9 10">
    <name type="scientific">Pelagicoccus mobilis</name>
    <dbReference type="NCBI Taxonomy" id="415221"/>
    <lineage>
        <taxon>Bacteria</taxon>
        <taxon>Pseudomonadati</taxon>
        <taxon>Verrucomicrobiota</taxon>
        <taxon>Opitutia</taxon>
        <taxon>Puniceicoccales</taxon>
        <taxon>Pelagicoccaceae</taxon>
        <taxon>Pelagicoccus</taxon>
    </lineage>
</organism>
<keyword evidence="4 7" id="KW-0812">Transmembrane</keyword>
<keyword evidence="5 8" id="KW-1133">Transmembrane helix</keyword>
<dbReference type="InterPro" id="IPR003400">
    <property type="entry name" value="ExbD"/>
</dbReference>
<accession>A0A934RV77</accession>
<dbReference type="Proteomes" id="UP000617628">
    <property type="component" value="Unassembled WGS sequence"/>
</dbReference>
<keyword evidence="3" id="KW-1003">Cell membrane</keyword>
<proteinExistence type="inferred from homology"/>
<feature type="transmembrane region" description="Helical" evidence="8">
    <location>
        <begin position="20"/>
        <end position="37"/>
    </location>
</feature>
<evidence type="ECO:0000256" key="4">
    <source>
        <dbReference type="ARBA" id="ARBA00022692"/>
    </source>
</evidence>
<evidence type="ECO:0000256" key="2">
    <source>
        <dbReference type="ARBA" id="ARBA00005811"/>
    </source>
</evidence>
<dbReference type="Gene3D" id="3.30.420.270">
    <property type="match status" value="1"/>
</dbReference>
<dbReference type="Pfam" id="PF02472">
    <property type="entry name" value="ExbD"/>
    <property type="match status" value="1"/>
</dbReference>